<evidence type="ECO:0000313" key="4">
    <source>
        <dbReference type="Proteomes" id="UP001161247"/>
    </source>
</evidence>
<keyword evidence="1" id="KW-0732">Signal</keyword>
<dbReference type="Proteomes" id="UP001161247">
    <property type="component" value="Chromosome 4"/>
</dbReference>
<accession>A0AAV1D9G2</accession>
<organism evidence="3 4">
    <name type="scientific">Oldenlandia corymbosa var. corymbosa</name>
    <dbReference type="NCBI Taxonomy" id="529605"/>
    <lineage>
        <taxon>Eukaryota</taxon>
        <taxon>Viridiplantae</taxon>
        <taxon>Streptophyta</taxon>
        <taxon>Embryophyta</taxon>
        <taxon>Tracheophyta</taxon>
        <taxon>Spermatophyta</taxon>
        <taxon>Magnoliopsida</taxon>
        <taxon>eudicotyledons</taxon>
        <taxon>Gunneridae</taxon>
        <taxon>Pentapetalae</taxon>
        <taxon>asterids</taxon>
        <taxon>lamiids</taxon>
        <taxon>Gentianales</taxon>
        <taxon>Rubiaceae</taxon>
        <taxon>Rubioideae</taxon>
        <taxon>Spermacoceae</taxon>
        <taxon>Hedyotis-Oldenlandia complex</taxon>
        <taxon>Oldenlandia</taxon>
    </lineage>
</organism>
<gene>
    <name evidence="3" type="ORF">OLC1_LOCUS13412</name>
</gene>
<dbReference type="PANTHER" id="PTHR31236:SF41">
    <property type="entry name" value="BURP DOMAIN PROTEIN USPL1"/>
    <property type="match status" value="1"/>
</dbReference>
<dbReference type="InterPro" id="IPR004873">
    <property type="entry name" value="BURP_dom"/>
</dbReference>
<dbReference type="SMART" id="SM01045">
    <property type="entry name" value="BURP"/>
    <property type="match status" value="1"/>
</dbReference>
<evidence type="ECO:0000256" key="1">
    <source>
        <dbReference type="SAM" id="SignalP"/>
    </source>
</evidence>
<dbReference type="PANTHER" id="PTHR31236">
    <property type="entry name" value="BURP DOMAIN PROTEIN USPL1-LIKE"/>
    <property type="match status" value="1"/>
</dbReference>
<dbReference type="InterPro" id="IPR044816">
    <property type="entry name" value="BURP"/>
</dbReference>
<evidence type="ECO:0000313" key="3">
    <source>
        <dbReference type="EMBL" id="CAI9104497.1"/>
    </source>
</evidence>
<proteinExistence type="predicted"/>
<feature type="signal peptide" evidence="1">
    <location>
        <begin position="1"/>
        <end position="27"/>
    </location>
</feature>
<sequence length="311" mass="35172">MDTSRLVYGSLLIQLLIIVQGIHLSCAREIDSKQSTDVLRLHSMDHEIEDPQVEEELHTHSDSASSHMMMMMHHNMDPSTIVFFQLEDLKLGQKIPIFFPDRDLPSPSSPSSLPKSVADSIPFSLKHLPYLLQRFSFSKGSPQAIAMENTLRECETDPIQGETKLCATSYESMLDFATKILDSENEIKLLSTVYLTKPNNGVQEYTIIEDPFPIQAQKMVACHTMPYPYTVFYCHYQRSESRVFKVSLNGDEEGNNNRVEALAVCHMDTSQWNPNHISFQVLRTKPGESPVCHFFPADNFVLVSVPSASSI</sequence>
<name>A0AAV1D9G2_OLDCO</name>
<reference evidence="3" key="1">
    <citation type="submission" date="2023-03" db="EMBL/GenBank/DDBJ databases">
        <authorList>
            <person name="Julca I."/>
        </authorList>
    </citation>
    <scope>NUCLEOTIDE SEQUENCE</scope>
</reference>
<evidence type="ECO:0000259" key="2">
    <source>
        <dbReference type="PROSITE" id="PS51277"/>
    </source>
</evidence>
<dbReference type="Pfam" id="PF03181">
    <property type="entry name" value="BURP"/>
    <property type="match status" value="1"/>
</dbReference>
<protein>
    <submittedName>
        <fullName evidence="3">OLC1v1003179C1</fullName>
    </submittedName>
</protein>
<dbReference type="EMBL" id="OX459121">
    <property type="protein sequence ID" value="CAI9104497.1"/>
    <property type="molecule type" value="Genomic_DNA"/>
</dbReference>
<keyword evidence="4" id="KW-1185">Reference proteome</keyword>
<feature type="chain" id="PRO_5043695913" evidence="1">
    <location>
        <begin position="28"/>
        <end position="311"/>
    </location>
</feature>
<dbReference type="PROSITE" id="PS51277">
    <property type="entry name" value="BURP"/>
    <property type="match status" value="1"/>
</dbReference>
<dbReference type="AlphaFoldDB" id="A0AAV1D9G2"/>
<feature type="domain" description="BURP" evidence="2">
    <location>
        <begin position="83"/>
        <end position="305"/>
    </location>
</feature>